<feature type="non-terminal residue" evidence="1">
    <location>
        <position position="29"/>
    </location>
</feature>
<proteinExistence type="predicted"/>
<dbReference type="EMBL" id="UINC01211355">
    <property type="protein sequence ID" value="SVE35220.1"/>
    <property type="molecule type" value="Genomic_DNA"/>
</dbReference>
<organism evidence="1">
    <name type="scientific">marine metagenome</name>
    <dbReference type="NCBI Taxonomy" id="408172"/>
    <lineage>
        <taxon>unclassified sequences</taxon>
        <taxon>metagenomes</taxon>
        <taxon>ecological metagenomes</taxon>
    </lineage>
</organism>
<accession>A0A383CT50</accession>
<dbReference type="AlphaFoldDB" id="A0A383CT50"/>
<sequence length="29" mass="3359">MGFKDLIRNEIKSIAFVEVEFETSLINSK</sequence>
<evidence type="ECO:0000313" key="1">
    <source>
        <dbReference type="EMBL" id="SVE35220.1"/>
    </source>
</evidence>
<protein>
    <submittedName>
        <fullName evidence="1">Uncharacterized protein</fullName>
    </submittedName>
</protein>
<gene>
    <name evidence="1" type="ORF">METZ01_LOCUS488074</name>
</gene>
<name>A0A383CT50_9ZZZZ</name>
<reference evidence="1" key="1">
    <citation type="submission" date="2018-05" db="EMBL/GenBank/DDBJ databases">
        <authorList>
            <person name="Lanie J.A."/>
            <person name="Ng W.-L."/>
            <person name="Kazmierczak K.M."/>
            <person name="Andrzejewski T.M."/>
            <person name="Davidsen T.M."/>
            <person name="Wayne K.J."/>
            <person name="Tettelin H."/>
            <person name="Glass J.I."/>
            <person name="Rusch D."/>
            <person name="Podicherti R."/>
            <person name="Tsui H.-C.T."/>
            <person name="Winkler M.E."/>
        </authorList>
    </citation>
    <scope>NUCLEOTIDE SEQUENCE</scope>
</reference>